<dbReference type="AlphaFoldDB" id="A0A9W3K794"/>
<evidence type="ECO:0000259" key="4">
    <source>
        <dbReference type="PROSITE" id="PS51384"/>
    </source>
</evidence>
<dbReference type="Gene3D" id="3.40.50.80">
    <property type="entry name" value="Nucleotide-binding domain of ferredoxin-NADP reductase (FNR) module"/>
    <property type="match status" value="1"/>
</dbReference>
<dbReference type="SUPFAM" id="SSF63380">
    <property type="entry name" value="Riboflavin synthase domain-like"/>
    <property type="match status" value="1"/>
</dbReference>
<keyword evidence="2" id="KW-0411">Iron-sulfur</keyword>
<evidence type="ECO:0000313" key="5">
    <source>
        <dbReference type="EMBL" id="AFQ52194.1"/>
    </source>
</evidence>
<dbReference type="KEGG" id="bct:GEM_5810"/>
<dbReference type="Pfam" id="PF00970">
    <property type="entry name" value="FAD_binding_6"/>
    <property type="match status" value="1"/>
</dbReference>
<dbReference type="SUPFAM" id="SSF54292">
    <property type="entry name" value="2Fe-2S ferredoxin-like"/>
    <property type="match status" value="1"/>
</dbReference>
<dbReference type="SUPFAM" id="SSF52343">
    <property type="entry name" value="Ferredoxin reductase-like, C-terminal NADP-linked domain"/>
    <property type="match status" value="1"/>
</dbReference>
<dbReference type="InterPro" id="IPR006058">
    <property type="entry name" value="2Fe2S_fd_BS"/>
</dbReference>
<dbReference type="Gene3D" id="3.10.20.30">
    <property type="match status" value="1"/>
</dbReference>
<evidence type="ECO:0000259" key="3">
    <source>
        <dbReference type="PROSITE" id="PS51085"/>
    </source>
</evidence>
<dbReference type="Proteomes" id="UP000032866">
    <property type="component" value="Chromosome 2"/>
</dbReference>
<accession>A0A9W3K794</accession>
<dbReference type="InterPro" id="IPR017938">
    <property type="entry name" value="Riboflavin_synthase-like_b-brl"/>
</dbReference>
<dbReference type="InterPro" id="IPR050415">
    <property type="entry name" value="MRET"/>
</dbReference>
<dbReference type="PANTHER" id="PTHR47354">
    <property type="entry name" value="NADH OXIDOREDUCTASE HCR"/>
    <property type="match status" value="1"/>
</dbReference>
<dbReference type="InterPro" id="IPR001041">
    <property type="entry name" value="2Fe-2S_ferredoxin-type"/>
</dbReference>
<dbReference type="InterPro" id="IPR001433">
    <property type="entry name" value="OxRdtase_FAD/NAD-bd"/>
</dbReference>
<gene>
    <name evidence="5" type="ORF">GEM_5810</name>
</gene>
<feature type="domain" description="2Fe-2S ferredoxin-type" evidence="3">
    <location>
        <begin position="1"/>
        <end position="93"/>
    </location>
</feature>
<dbReference type="GO" id="GO:0051537">
    <property type="term" value="F:2 iron, 2 sulfur cluster binding"/>
    <property type="evidence" value="ECO:0007669"/>
    <property type="project" value="UniProtKB-KW"/>
</dbReference>
<protein>
    <submittedName>
        <fullName evidence="5">Methanesulfonate monooxygenase component</fullName>
    </submittedName>
</protein>
<dbReference type="Gene3D" id="2.40.30.10">
    <property type="entry name" value="Translation factors"/>
    <property type="match status" value="1"/>
</dbReference>
<keyword evidence="5" id="KW-0560">Oxidoreductase</keyword>
<dbReference type="PANTHER" id="PTHR47354:SF5">
    <property type="entry name" value="PROTEIN RFBI"/>
    <property type="match status" value="1"/>
</dbReference>
<keyword evidence="2" id="KW-0001">2Fe-2S</keyword>
<comment type="cofactor">
    <cofactor evidence="1">
        <name>FAD</name>
        <dbReference type="ChEBI" id="CHEBI:57692"/>
    </cofactor>
</comment>
<dbReference type="EMBL" id="CP003775">
    <property type="protein sequence ID" value="AFQ52194.1"/>
    <property type="molecule type" value="Genomic_DNA"/>
</dbReference>
<reference evidence="5 6" key="1">
    <citation type="journal article" date="2012" name="J. Bacteriol.">
        <title>Complete Genome Sequence of Burkholderia sp. Strain GG4, a Betaproteobacterium That Reduces 3-Oxo-N-Acylhomoserine Lactones and Produces Different N-Acylhomoserine Lactones.</title>
        <authorList>
            <person name="Hong K.W."/>
            <person name="Koh C.L."/>
            <person name="Sam C.K."/>
            <person name="Yin W.F."/>
            <person name="Chan K.G."/>
        </authorList>
    </citation>
    <scope>NUCLEOTIDE SEQUENCE [LARGE SCALE GENOMIC DNA]</scope>
    <source>
        <strain evidence="5 6">GG4</strain>
    </source>
</reference>
<dbReference type="PROSITE" id="PS51085">
    <property type="entry name" value="2FE2S_FER_2"/>
    <property type="match status" value="1"/>
</dbReference>
<dbReference type="PROSITE" id="PS51384">
    <property type="entry name" value="FAD_FR"/>
    <property type="match status" value="1"/>
</dbReference>
<dbReference type="InterPro" id="IPR036010">
    <property type="entry name" value="2Fe-2S_ferredoxin-like_sf"/>
</dbReference>
<dbReference type="Pfam" id="PF00175">
    <property type="entry name" value="NAD_binding_1"/>
    <property type="match status" value="1"/>
</dbReference>
<dbReference type="Pfam" id="PF00111">
    <property type="entry name" value="Fer2"/>
    <property type="match status" value="1"/>
</dbReference>
<dbReference type="RefSeq" id="WP_014900947.1">
    <property type="nucleotide sequence ID" value="NC_018514.1"/>
</dbReference>
<organism evidence="5 6">
    <name type="scientific">Burkholderia cepacia GG4</name>
    <dbReference type="NCBI Taxonomy" id="1009846"/>
    <lineage>
        <taxon>Bacteria</taxon>
        <taxon>Pseudomonadati</taxon>
        <taxon>Pseudomonadota</taxon>
        <taxon>Betaproteobacteria</taxon>
        <taxon>Burkholderiales</taxon>
        <taxon>Burkholderiaceae</taxon>
        <taxon>Burkholderia</taxon>
        <taxon>Burkholderia cepacia complex</taxon>
    </lineage>
</organism>
<dbReference type="InterPro" id="IPR039261">
    <property type="entry name" value="FNR_nucleotide-bd"/>
</dbReference>
<dbReference type="GO" id="GO:0004497">
    <property type="term" value="F:monooxygenase activity"/>
    <property type="evidence" value="ECO:0007669"/>
    <property type="project" value="UniProtKB-KW"/>
</dbReference>
<keyword evidence="2" id="KW-0479">Metal-binding</keyword>
<dbReference type="InterPro" id="IPR017927">
    <property type="entry name" value="FAD-bd_FR_type"/>
</dbReference>
<dbReference type="InterPro" id="IPR012675">
    <property type="entry name" value="Beta-grasp_dom_sf"/>
</dbReference>
<dbReference type="InterPro" id="IPR008333">
    <property type="entry name" value="Cbr1-like_FAD-bd_dom"/>
</dbReference>
<keyword evidence="2" id="KW-0408">Iron</keyword>
<dbReference type="PRINTS" id="PR00410">
    <property type="entry name" value="PHEHYDRXLASE"/>
</dbReference>
<evidence type="ECO:0000256" key="2">
    <source>
        <dbReference type="ARBA" id="ARBA00022714"/>
    </source>
</evidence>
<feature type="domain" description="FAD-binding FR-type" evidence="4">
    <location>
        <begin position="103"/>
        <end position="202"/>
    </location>
</feature>
<evidence type="ECO:0000256" key="1">
    <source>
        <dbReference type="ARBA" id="ARBA00001974"/>
    </source>
</evidence>
<sequence>MKITFNSANGQHEVNADGNNSLLVAGLAAGYSLPYACASGTCGTCRARLVTGTVEDLWPAAPGKKCGVGKTDEILLCQCRPQSDCAIEVRESIHRIPPNTFTPFEVEATVVKWQLLTHDVASWEIELNKPMNYEAGQFVLVGIPGIQGYRAYSIVNFERDSRRLELLIKRRSGGEFSDTLFTSRPIGYPLRVIGPFGRAVFKPAERKHLLCIAGGSGIAGMMSIISHAESLDYFSDRTGSIFFGVRSMRGAFFLNRLAELRNLSSGSLEVIVCFSDEAVPPEAEDQYPELSFAHGFVHEIALTQMMGRLSDVHAFLAGPPPSVDAAMRGLIIQAKLSPKSISYDKFN</sequence>
<keyword evidence="5" id="KW-0503">Monooxygenase</keyword>
<evidence type="ECO:0000313" key="6">
    <source>
        <dbReference type="Proteomes" id="UP000032866"/>
    </source>
</evidence>
<name>A0A9W3K794_BURCE</name>
<proteinExistence type="predicted"/>
<dbReference type="CDD" id="cd00207">
    <property type="entry name" value="fer2"/>
    <property type="match status" value="1"/>
</dbReference>
<dbReference type="PROSITE" id="PS00197">
    <property type="entry name" value="2FE2S_FER_1"/>
    <property type="match status" value="1"/>
</dbReference>